<evidence type="ECO:0000313" key="2">
    <source>
        <dbReference type="Proteomes" id="UP001152795"/>
    </source>
</evidence>
<name>A0A7D9HQR3_PARCT</name>
<dbReference type="AlphaFoldDB" id="A0A7D9HQR3"/>
<reference evidence="1" key="1">
    <citation type="submission" date="2020-04" db="EMBL/GenBank/DDBJ databases">
        <authorList>
            <person name="Alioto T."/>
            <person name="Alioto T."/>
            <person name="Gomez Garrido J."/>
        </authorList>
    </citation>
    <scope>NUCLEOTIDE SEQUENCE</scope>
    <source>
        <strain evidence="1">A484AB</strain>
    </source>
</reference>
<gene>
    <name evidence="1" type="ORF">PACLA_8A027031</name>
</gene>
<dbReference type="Proteomes" id="UP001152795">
    <property type="component" value="Unassembled WGS sequence"/>
</dbReference>
<sequence>MEVGNRSTYNTPHCFVTMLFVLWTPIPNESIQLNFHFAFELSEEHTLRQLCLAKRSEHWLRIENLQEKLGKQSSSLYVEVPVAASCCHLHQEDSLVCRSDVVGEDL</sequence>
<evidence type="ECO:0000313" key="1">
    <source>
        <dbReference type="EMBL" id="CAB3987585.1"/>
    </source>
</evidence>
<comment type="caution">
    <text evidence="1">The sequence shown here is derived from an EMBL/GenBank/DDBJ whole genome shotgun (WGS) entry which is preliminary data.</text>
</comment>
<accession>A0A7D9HQR3</accession>
<organism evidence="1 2">
    <name type="scientific">Paramuricea clavata</name>
    <name type="common">Red gorgonian</name>
    <name type="synonym">Violescent sea-whip</name>
    <dbReference type="NCBI Taxonomy" id="317549"/>
    <lineage>
        <taxon>Eukaryota</taxon>
        <taxon>Metazoa</taxon>
        <taxon>Cnidaria</taxon>
        <taxon>Anthozoa</taxon>
        <taxon>Octocorallia</taxon>
        <taxon>Malacalcyonacea</taxon>
        <taxon>Plexauridae</taxon>
        <taxon>Paramuricea</taxon>
    </lineage>
</organism>
<keyword evidence="2" id="KW-1185">Reference proteome</keyword>
<protein>
    <submittedName>
        <fullName evidence="1">Uncharacterized protein</fullName>
    </submittedName>
</protein>
<dbReference type="EMBL" id="CACRXK020001199">
    <property type="protein sequence ID" value="CAB3987585.1"/>
    <property type="molecule type" value="Genomic_DNA"/>
</dbReference>
<proteinExistence type="predicted"/>